<evidence type="ECO:0000313" key="3">
    <source>
        <dbReference type="Proteomes" id="UP001151760"/>
    </source>
</evidence>
<comment type="caution">
    <text evidence="2">The sequence shown here is derived from an EMBL/GenBank/DDBJ whole genome shotgun (WGS) entry which is preliminary data.</text>
</comment>
<keyword evidence="3" id="KW-1185">Reference proteome</keyword>
<keyword evidence="1" id="KW-0812">Transmembrane</keyword>
<gene>
    <name evidence="2" type="ORF">Tco_0873836</name>
</gene>
<dbReference type="PANTHER" id="PTHR11439:SF495">
    <property type="entry name" value="REVERSE TRANSCRIPTASE, RNA-DEPENDENT DNA POLYMERASE-RELATED"/>
    <property type="match status" value="1"/>
</dbReference>
<protein>
    <recommendedName>
        <fullName evidence="4">Retrovirus-related Pol polyprotein from transposon TNT 1-94</fullName>
    </recommendedName>
</protein>
<reference evidence="2" key="2">
    <citation type="submission" date="2022-01" db="EMBL/GenBank/DDBJ databases">
        <authorList>
            <person name="Yamashiro T."/>
            <person name="Shiraishi A."/>
            <person name="Satake H."/>
            <person name="Nakayama K."/>
        </authorList>
    </citation>
    <scope>NUCLEOTIDE SEQUENCE</scope>
</reference>
<evidence type="ECO:0008006" key="4">
    <source>
        <dbReference type="Google" id="ProtNLM"/>
    </source>
</evidence>
<accession>A0ABQ5BJX5</accession>
<sequence length="327" mass="36834">MDGCDSISTPMATARLDADLQGTPIDQTKYQSMIVGLMYLSSSRPDIAFSTFVYARYQARPIDYGFELIAYSDVDHAGCHDDCKSTLGGLQILGENLVSWSSKKQDCTVLSIAEAEYVSLSASCTQVIWMQTQLLDYRYKFNKILMYCDSKSAIAISCNPVQHSRSKHINIRYHFIKEHVERGTVELYFFGIKYQLVDLFTIALPKECFEYLVHRIGFAAVLAVLITEASQSRQHGFAAVLAVRITEASQSRQHVDTSLIHIESRKSPTKSLFDVGSSRISIFTELIEQRFAAIKGYRRRCGVCFEIGLLFLVSFASLLFLRLLSTS</sequence>
<dbReference type="EMBL" id="BQNB010013373">
    <property type="protein sequence ID" value="GJT15130.1"/>
    <property type="molecule type" value="Genomic_DNA"/>
</dbReference>
<dbReference type="PANTHER" id="PTHR11439">
    <property type="entry name" value="GAG-POL-RELATED RETROTRANSPOSON"/>
    <property type="match status" value="1"/>
</dbReference>
<dbReference type="Proteomes" id="UP001151760">
    <property type="component" value="Unassembled WGS sequence"/>
</dbReference>
<dbReference type="CDD" id="cd09272">
    <property type="entry name" value="RNase_HI_RT_Ty1"/>
    <property type="match status" value="1"/>
</dbReference>
<feature type="transmembrane region" description="Helical" evidence="1">
    <location>
        <begin position="303"/>
        <end position="324"/>
    </location>
</feature>
<keyword evidence="1" id="KW-0472">Membrane</keyword>
<keyword evidence="1" id="KW-1133">Transmembrane helix</keyword>
<proteinExistence type="predicted"/>
<name>A0ABQ5BJX5_9ASTR</name>
<organism evidence="2 3">
    <name type="scientific">Tanacetum coccineum</name>
    <dbReference type="NCBI Taxonomy" id="301880"/>
    <lineage>
        <taxon>Eukaryota</taxon>
        <taxon>Viridiplantae</taxon>
        <taxon>Streptophyta</taxon>
        <taxon>Embryophyta</taxon>
        <taxon>Tracheophyta</taxon>
        <taxon>Spermatophyta</taxon>
        <taxon>Magnoliopsida</taxon>
        <taxon>eudicotyledons</taxon>
        <taxon>Gunneridae</taxon>
        <taxon>Pentapetalae</taxon>
        <taxon>asterids</taxon>
        <taxon>campanulids</taxon>
        <taxon>Asterales</taxon>
        <taxon>Asteraceae</taxon>
        <taxon>Asteroideae</taxon>
        <taxon>Anthemideae</taxon>
        <taxon>Anthemidinae</taxon>
        <taxon>Tanacetum</taxon>
    </lineage>
</organism>
<evidence type="ECO:0000313" key="2">
    <source>
        <dbReference type="EMBL" id="GJT15130.1"/>
    </source>
</evidence>
<reference evidence="2" key="1">
    <citation type="journal article" date="2022" name="Int. J. Mol. Sci.">
        <title>Draft Genome of Tanacetum Coccineum: Genomic Comparison of Closely Related Tanacetum-Family Plants.</title>
        <authorList>
            <person name="Yamashiro T."/>
            <person name="Shiraishi A."/>
            <person name="Nakayama K."/>
            <person name="Satake H."/>
        </authorList>
    </citation>
    <scope>NUCLEOTIDE SEQUENCE</scope>
</reference>
<evidence type="ECO:0000256" key="1">
    <source>
        <dbReference type="SAM" id="Phobius"/>
    </source>
</evidence>